<comment type="caution">
    <text evidence="2">The sequence shown here is derived from an EMBL/GenBank/DDBJ whole genome shotgun (WGS) entry which is preliminary data.</text>
</comment>
<feature type="compositionally biased region" description="Pro residues" evidence="1">
    <location>
        <begin position="336"/>
        <end position="347"/>
    </location>
</feature>
<feature type="compositionally biased region" description="Basic residues" evidence="1">
    <location>
        <begin position="373"/>
        <end position="385"/>
    </location>
</feature>
<protein>
    <recommendedName>
        <fullName evidence="4">DUF1636 domain-containing protein</fullName>
    </recommendedName>
</protein>
<gene>
    <name evidence="2" type="ORF">BCR44DRAFT_1437339</name>
</gene>
<dbReference type="EMBL" id="MCFL01000032">
    <property type="protein sequence ID" value="ORZ33937.1"/>
    <property type="molecule type" value="Genomic_DNA"/>
</dbReference>
<proteinExistence type="predicted"/>
<dbReference type="OrthoDB" id="5589413at2759"/>
<evidence type="ECO:0000313" key="3">
    <source>
        <dbReference type="Proteomes" id="UP000193411"/>
    </source>
</evidence>
<reference evidence="2 3" key="1">
    <citation type="submission" date="2016-07" db="EMBL/GenBank/DDBJ databases">
        <title>Pervasive Adenine N6-methylation of Active Genes in Fungi.</title>
        <authorList>
            <consortium name="DOE Joint Genome Institute"/>
            <person name="Mondo S.J."/>
            <person name="Dannebaum R.O."/>
            <person name="Kuo R.C."/>
            <person name="Labutti K."/>
            <person name="Haridas S."/>
            <person name="Kuo A."/>
            <person name="Salamov A."/>
            <person name="Ahrendt S.R."/>
            <person name="Lipzen A."/>
            <person name="Sullivan W."/>
            <person name="Andreopoulos W.B."/>
            <person name="Clum A."/>
            <person name="Lindquist E."/>
            <person name="Daum C."/>
            <person name="Ramamoorthy G.K."/>
            <person name="Gryganskyi A."/>
            <person name="Culley D."/>
            <person name="Magnuson J.K."/>
            <person name="James T.Y."/>
            <person name="O'Malley M.A."/>
            <person name="Stajich J.E."/>
            <person name="Spatafora J.W."/>
            <person name="Visel A."/>
            <person name="Grigoriev I.V."/>
        </authorList>
    </citation>
    <scope>NUCLEOTIDE SEQUENCE [LARGE SCALE GENOMIC DNA]</scope>
    <source>
        <strain evidence="2 3">PL171</strain>
    </source>
</reference>
<name>A0A1Y2HH73_9FUNG</name>
<keyword evidence="3" id="KW-1185">Reference proteome</keyword>
<evidence type="ECO:0000256" key="1">
    <source>
        <dbReference type="SAM" id="MobiDB-lite"/>
    </source>
</evidence>
<dbReference type="Proteomes" id="UP000193411">
    <property type="component" value="Unassembled WGS sequence"/>
</dbReference>
<evidence type="ECO:0008006" key="4">
    <source>
        <dbReference type="Google" id="ProtNLM"/>
    </source>
</evidence>
<evidence type="ECO:0000313" key="2">
    <source>
        <dbReference type="EMBL" id="ORZ33937.1"/>
    </source>
</evidence>
<dbReference type="Pfam" id="PF07845">
    <property type="entry name" value="DUF1636"/>
    <property type="match status" value="1"/>
</dbReference>
<dbReference type="InterPro" id="IPR012863">
    <property type="entry name" value="DUF1636"/>
</dbReference>
<sequence length="399" mass="42072">MGIVVDLLCPCTHSLARWFPPGTFSAPLTWGDPNTALLRLTLSCYPVTIVLVLLAAKSWLVRARARRLHRLAQAAGSVAAVLDVSSPSCSSSSSSSSSAAWHAPVSADAAAAGTDAHAQAGNQPPPALLVCTKCHDSRRAPAPANNPDRKRTGELLYDSLASASHPTLAPLVSAGKLQILPVKCLANCDGANCIALSAYDKFTYQFTGLCATDEQDIEDIASFAGYYATGRYCAGQDEVLGVEDAVAMTKVKTRPRGLKSNCVARIPPLVGPGRDLLLGSAPRLPPAPIEESELEVGKEPAGEPEVAIALEEVHQECTEVTHVLLPTPPDSQVLALPPPPPQQPVHPPRSRSVSASPCAPSNTAASDDGFRLVRPRRRRRARTPARKANAQASPALPSW</sequence>
<feature type="compositionally biased region" description="Polar residues" evidence="1">
    <location>
        <begin position="351"/>
        <end position="365"/>
    </location>
</feature>
<feature type="region of interest" description="Disordered" evidence="1">
    <location>
        <begin position="328"/>
        <end position="399"/>
    </location>
</feature>
<organism evidence="2 3">
    <name type="scientific">Catenaria anguillulae PL171</name>
    <dbReference type="NCBI Taxonomy" id="765915"/>
    <lineage>
        <taxon>Eukaryota</taxon>
        <taxon>Fungi</taxon>
        <taxon>Fungi incertae sedis</taxon>
        <taxon>Blastocladiomycota</taxon>
        <taxon>Blastocladiomycetes</taxon>
        <taxon>Blastocladiales</taxon>
        <taxon>Catenariaceae</taxon>
        <taxon>Catenaria</taxon>
    </lineage>
</organism>
<accession>A0A1Y2HH73</accession>
<dbReference type="AlphaFoldDB" id="A0A1Y2HH73"/>